<dbReference type="EMBL" id="JANPWB010000004">
    <property type="protein sequence ID" value="KAJ1195784.1"/>
    <property type="molecule type" value="Genomic_DNA"/>
</dbReference>
<gene>
    <name evidence="2" type="ORF">NDU88_005052</name>
</gene>
<evidence type="ECO:0000313" key="3">
    <source>
        <dbReference type="Proteomes" id="UP001066276"/>
    </source>
</evidence>
<accession>A0AAV7V2U9</accession>
<reference evidence="2" key="1">
    <citation type="journal article" date="2022" name="bioRxiv">
        <title>Sequencing and chromosome-scale assembly of the giantPleurodeles waltlgenome.</title>
        <authorList>
            <person name="Brown T."/>
            <person name="Elewa A."/>
            <person name="Iarovenko S."/>
            <person name="Subramanian E."/>
            <person name="Araus A.J."/>
            <person name="Petzold A."/>
            <person name="Susuki M."/>
            <person name="Suzuki K.-i.T."/>
            <person name="Hayashi T."/>
            <person name="Toyoda A."/>
            <person name="Oliveira C."/>
            <person name="Osipova E."/>
            <person name="Leigh N.D."/>
            <person name="Simon A."/>
            <person name="Yun M.H."/>
        </authorList>
    </citation>
    <scope>NUCLEOTIDE SEQUENCE</scope>
    <source>
        <strain evidence="2">20211129_DDA</strain>
        <tissue evidence="2">Liver</tissue>
    </source>
</reference>
<dbReference type="AlphaFoldDB" id="A0AAV7V2U9"/>
<feature type="compositionally biased region" description="Basic and acidic residues" evidence="1">
    <location>
        <begin position="16"/>
        <end position="29"/>
    </location>
</feature>
<name>A0AAV7V2U9_PLEWA</name>
<proteinExistence type="predicted"/>
<dbReference type="Proteomes" id="UP001066276">
    <property type="component" value="Chromosome 2_2"/>
</dbReference>
<evidence type="ECO:0000313" key="2">
    <source>
        <dbReference type="EMBL" id="KAJ1195784.1"/>
    </source>
</evidence>
<keyword evidence="3" id="KW-1185">Reference proteome</keyword>
<protein>
    <submittedName>
        <fullName evidence="2">Uncharacterized protein</fullName>
    </submittedName>
</protein>
<comment type="caution">
    <text evidence="2">The sequence shown here is derived from an EMBL/GenBank/DDBJ whole genome shotgun (WGS) entry which is preliminary data.</text>
</comment>
<sequence length="100" mass="10863">MAGDGAGAGGRSLGQRRTEGVLRRPEERTTKKHGNKEVGGVSGPDHRTIAPGVGAERTRDLTLGHIRNSRAAPRNRKEMVETRNRKRRVSVAIDPPAEPH</sequence>
<feature type="region of interest" description="Disordered" evidence="1">
    <location>
        <begin position="1"/>
        <end position="100"/>
    </location>
</feature>
<evidence type="ECO:0000256" key="1">
    <source>
        <dbReference type="SAM" id="MobiDB-lite"/>
    </source>
</evidence>
<organism evidence="2 3">
    <name type="scientific">Pleurodeles waltl</name>
    <name type="common">Iberian ribbed newt</name>
    <dbReference type="NCBI Taxonomy" id="8319"/>
    <lineage>
        <taxon>Eukaryota</taxon>
        <taxon>Metazoa</taxon>
        <taxon>Chordata</taxon>
        <taxon>Craniata</taxon>
        <taxon>Vertebrata</taxon>
        <taxon>Euteleostomi</taxon>
        <taxon>Amphibia</taxon>
        <taxon>Batrachia</taxon>
        <taxon>Caudata</taxon>
        <taxon>Salamandroidea</taxon>
        <taxon>Salamandridae</taxon>
        <taxon>Pleurodelinae</taxon>
        <taxon>Pleurodeles</taxon>
    </lineage>
</organism>
<feature type="compositionally biased region" description="Gly residues" evidence="1">
    <location>
        <begin position="1"/>
        <end position="12"/>
    </location>
</feature>